<gene>
    <name evidence="1" type="ORF">H0G86_002792</name>
</gene>
<dbReference type="Proteomes" id="UP000826661">
    <property type="component" value="Chromosome II"/>
</dbReference>
<dbReference type="EMBL" id="CP075865">
    <property type="protein sequence ID" value="QYS95500.1"/>
    <property type="molecule type" value="Genomic_DNA"/>
</dbReference>
<dbReference type="AlphaFoldDB" id="A0A8G0L996"/>
<reference evidence="1 2" key="1">
    <citation type="journal article" date="2021" name="BMC Genomics">
        <title>Telomere-to-telomere genome assembly of asparaginase-producing Trichoderma simmonsii.</title>
        <authorList>
            <person name="Chung D."/>
            <person name="Kwon Y.M."/>
            <person name="Yang Y."/>
        </authorList>
    </citation>
    <scope>NUCLEOTIDE SEQUENCE [LARGE SCALE GENOMIC DNA]</scope>
    <source>
        <strain evidence="1 2">GH-Sj1</strain>
    </source>
</reference>
<dbReference type="Gene3D" id="2.40.70.10">
    <property type="entry name" value="Acid Proteases"/>
    <property type="match status" value="1"/>
</dbReference>
<keyword evidence="2" id="KW-1185">Reference proteome</keyword>
<dbReference type="SUPFAM" id="SSF50630">
    <property type="entry name" value="Acid proteases"/>
    <property type="match status" value="1"/>
</dbReference>
<protein>
    <submittedName>
        <fullName evidence="1">Uncharacterized protein</fullName>
    </submittedName>
</protein>
<name>A0A8G0L996_9HYPO</name>
<evidence type="ECO:0000313" key="2">
    <source>
        <dbReference type="Proteomes" id="UP000826661"/>
    </source>
</evidence>
<dbReference type="CDD" id="cd00303">
    <property type="entry name" value="retropepsin_like"/>
    <property type="match status" value="1"/>
</dbReference>
<dbReference type="InterPro" id="IPR021109">
    <property type="entry name" value="Peptidase_aspartic_dom_sf"/>
</dbReference>
<accession>A0A8G0L996</accession>
<organism evidence="1 2">
    <name type="scientific">Trichoderma simmonsii</name>
    <dbReference type="NCBI Taxonomy" id="1491479"/>
    <lineage>
        <taxon>Eukaryota</taxon>
        <taxon>Fungi</taxon>
        <taxon>Dikarya</taxon>
        <taxon>Ascomycota</taxon>
        <taxon>Pezizomycotina</taxon>
        <taxon>Sordariomycetes</taxon>
        <taxon>Hypocreomycetidae</taxon>
        <taxon>Hypocreales</taxon>
        <taxon>Hypocreaceae</taxon>
        <taxon>Trichoderma</taxon>
    </lineage>
</organism>
<sequence>MQRQRRLKSPKSREIVTKLLTPFKDFCEDGEPVAEENWRTDEGKCIGSAAMLKVVWCDLADPEESVASTLGYIEGHVEGQRCTAMMIDGGSTVDLINASFIMERQIPQILLPTSGIVRLANDKLTRVDRCVYVRVVVAGILATVKAYVMGAHKDWEILLGRTWLRRIKAKEDYANEKLTVQGAKGTSQTIPIFPAPRLFEPEGRKRQILRPRPTPPDKEDEVIFVEGDQEILDEVEATLEQINKAVYESSGRSYPGSKN</sequence>
<evidence type="ECO:0000313" key="1">
    <source>
        <dbReference type="EMBL" id="QYS95500.1"/>
    </source>
</evidence>
<proteinExistence type="predicted"/>